<dbReference type="OrthoDB" id="21474at2759"/>
<evidence type="ECO:0000259" key="9">
    <source>
        <dbReference type="Pfam" id="PF08790"/>
    </source>
</evidence>
<evidence type="ECO:0000256" key="1">
    <source>
        <dbReference type="ARBA" id="ARBA00004123"/>
    </source>
</evidence>
<comment type="subcellular location">
    <subcellularLocation>
        <location evidence="1">Nucleus</location>
    </subcellularLocation>
</comment>
<proteinExistence type="inferred from homology"/>
<dbReference type="GO" id="GO:0000122">
    <property type="term" value="P:negative regulation of transcription by RNA polymerase II"/>
    <property type="evidence" value="ECO:0007669"/>
    <property type="project" value="TreeGrafter"/>
</dbReference>
<dbReference type="InterPro" id="IPR036236">
    <property type="entry name" value="Znf_C2H2_sf"/>
</dbReference>
<dbReference type="FunFam" id="3.30.1490.490:FF:000001">
    <property type="entry name" value="cell growth-regulating nucleolar protein-like"/>
    <property type="match status" value="1"/>
</dbReference>
<evidence type="ECO:0000256" key="6">
    <source>
        <dbReference type="ARBA" id="ARBA00023242"/>
    </source>
</evidence>
<keyword evidence="3" id="KW-0677">Repeat</keyword>
<keyword evidence="4 8" id="KW-0863">Zinc-finger</keyword>
<dbReference type="InterPro" id="IPR014898">
    <property type="entry name" value="Znf_C2H2_LYAR"/>
</dbReference>
<reference evidence="10 11" key="1">
    <citation type="journal article" date="2018" name="Nat. Ecol. Evol.">
        <title>Pezizomycetes genomes reveal the molecular basis of ectomycorrhizal truffle lifestyle.</title>
        <authorList>
            <person name="Murat C."/>
            <person name="Payen T."/>
            <person name="Noel B."/>
            <person name="Kuo A."/>
            <person name="Morin E."/>
            <person name="Chen J."/>
            <person name="Kohler A."/>
            <person name="Krizsan K."/>
            <person name="Balestrini R."/>
            <person name="Da Silva C."/>
            <person name="Montanini B."/>
            <person name="Hainaut M."/>
            <person name="Levati E."/>
            <person name="Barry K.W."/>
            <person name="Belfiori B."/>
            <person name="Cichocki N."/>
            <person name="Clum A."/>
            <person name="Dockter R.B."/>
            <person name="Fauchery L."/>
            <person name="Guy J."/>
            <person name="Iotti M."/>
            <person name="Le Tacon F."/>
            <person name="Lindquist E.A."/>
            <person name="Lipzen A."/>
            <person name="Malagnac F."/>
            <person name="Mello A."/>
            <person name="Molinier V."/>
            <person name="Miyauchi S."/>
            <person name="Poulain J."/>
            <person name="Riccioni C."/>
            <person name="Rubini A."/>
            <person name="Sitrit Y."/>
            <person name="Splivallo R."/>
            <person name="Traeger S."/>
            <person name="Wang M."/>
            <person name="Zifcakova L."/>
            <person name="Wipf D."/>
            <person name="Zambonelli A."/>
            <person name="Paolocci F."/>
            <person name="Nowrousian M."/>
            <person name="Ottonello S."/>
            <person name="Baldrian P."/>
            <person name="Spatafora J.W."/>
            <person name="Henrissat B."/>
            <person name="Nagy L.G."/>
            <person name="Aury J.M."/>
            <person name="Wincker P."/>
            <person name="Grigoriev I.V."/>
            <person name="Bonfante P."/>
            <person name="Martin F.M."/>
        </authorList>
    </citation>
    <scope>NUCLEOTIDE SEQUENCE [LARGE SCALE GENOMIC DNA]</scope>
    <source>
        <strain evidence="10 11">CCBAS932</strain>
    </source>
</reference>
<gene>
    <name evidence="10" type="ORF">P167DRAFT_477081</name>
</gene>
<dbReference type="SUPFAM" id="SSF57667">
    <property type="entry name" value="beta-beta-alpha zinc fingers"/>
    <property type="match status" value="1"/>
</dbReference>
<dbReference type="Pfam" id="PF08790">
    <property type="entry name" value="zf-LYAR"/>
    <property type="match status" value="1"/>
</dbReference>
<dbReference type="GO" id="GO:0005730">
    <property type="term" value="C:nucleolus"/>
    <property type="evidence" value="ECO:0007669"/>
    <property type="project" value="TreeGrafter"/>
</dbReference>
<keyword evidence="6" id="KW-0539">Nucleus</keyword>
<evidence type="ECO:0000256" key="8">
    <source>
        <dbReference type="PROSITE-ProRule" id="PRU01145"/>
    </source>
</evidence>
<feature type="domain" description="Zinc finger C2H2 LYAR-type" evidence="9">
    <location>
        <begin position="22"/>
        <end position="49"/>
    </location>
</feature>
<comment type="similarity">
    <text evidence="7">Belongs to the UPF0743 family.</text>
</comment>
<accession>A0A3N4KPM1</accession>
<dbReference type="Gene3D" id="3.30.1490.490">
    <property type="match status" value="1"/>
</dbReference>
<dbReference type="Proteomes" id="UP000277580">
    <property type="component" value="Unassembled WGS sequence"/>
</dbReference>
<evidence type="ECO:0000313" key="11">
    <source>
        <dbReference type="Proteomes" id="UP000277580"/>
    </source>
</evidence>
<evidence type="ECO:0000256" key="4">
    <source>
        <dbReference type="ARBA" id="ARBA00022771"/>
    </source>
</evidence>
<evidence type="ECO:0000256" key="5">
    <source>
        <dbReference type="ARBA" id="ARBA00022833"/>
    </source>
</evidence>
<keyword evidence="5" id="KW-0862">Zinc</keyword>
<dbReference type="EMBL" id="ML119137">
    <property type="protein sequence ID" value="RPB11262.1"/>
    <property type="molecule type" value="Genomic_DNA"/>
</dbReference>
<organism evidence="10 11">
    <name type="scientific">Morchella conica CCBAS932</name>
    <dbReference type="NCBI Taxonomy" id="1392247"/>
    <lineage>
        <taxon>Eukaryota</taxon>
        <taxon>Fungi</taxon>
        <taxon>Dikarya</taxon>
        <taxon>Ascomycota</taxon>
        <taxon>Pezizomycotina</taxon>
        <taxon>Pezizomycetes</taxon>
        <taxon>Pezizales</taxon>
        <taxon>Morchellaceae</taxon>
        <taxon>Morchella</taxon>
    </lineage>
</organism>
<sequence length="58" mass="6538">CNDVIKKPKLDSHRGQCRGAYFTCIDCNTTFSGNDHKTHTSCISEAQKYQGALYKPEK</sequence>
<dbReference type="AlphaFoldDB" id="A0A3N4KPM1"/>
<dbReference type="GO" id="GO:0003677">
    <property type="term" value="F:DNA binding"/>
    <property type="evidence" value="ECO:0007669"/>
    <property type="project" value="InterPro"/>
</dbReference>
<dbReference type="PANTHER" id="PTHR13100:SF10">
    <property type="entry name" value="CELL GROWTH-REGULATING NUCLEOLAR PROTEIN"/>
    <property type="match status" value="1"/>
</dbReference>
<dbReference type="GO" id="GO:0008270">
    <property type="term" value="F:zinc ion binding"/>
    <property type="evidence" value="ECO:0007669"/>
    <property type="project" value="UniProtKB-KW"/>
</dbReference>
<keyword evidence="11" id="KW-1185">Reference proteome</keyword>
<dbReference type="STRING" id="1392247.A0A3N4KPM1"/>
<dbReference type="PANTHER" id="PTHR13100">
    <property type="entry name" value="CELL GROWTH-REGULATING NUCLEOLAR PROTEIN LYAR"/>
    <property type="match status" value="1"/>
</dbReference>
<feature type="non-terminal residue" evidence="10">
    <location>
        <position position="58"/>
    </location>
</feature>
<dbReference type="InParanoid" id="A0A3N4KPM1"/>
<evidence type="ECO:0000256" key="2">
    <source>
        <dbReference type="ARBA" id="ARBA00022723"/>
    </source>
</evidence>
<dbReference type="GO" id="GO:0006364">
    <property type="term" value="P:rRNA processing"/>
    <property type="evidence" value="ECO:0007669"/>
    <property type="project" value="TreeGrafter"/>
</dbReference>
<protein>
    <recommendedName>
        <fullName evidence="9">Zinc finger C2H2 LYAR-type domain-containing protein</fullName>
    </recommendedName>
</protein>
<dbReference type="InterPro" id="IPR039999">
    <property type="entry name" value="LYAR"/>
</dbReference>
<feature type="non-terminal residue" evidence="10">
    <location>
        <position position="1"/>
    </location>
</feature>
<keyword evidence="2" id="KW-0479">Metal-binding</keyword>
<name>A0A3N4KPM1_9PEZI</name>
<evidence type="ECO:0000256" key="3">
    <source>
        <dbReference type="ARBA" id="ARBA00022737"/>
    </source>
</evidence>
<dbReference type="PROSITE" id="PS51804">
    <property type="entry name" value="ZF_C2HC_LYAR"/>
    <property type="match status" value="1"/>
</dbReference>
<evidence type="ECO:0000256" key="7">
    <source>
        <dbReference type="ARBA" id="ARBA00061084"/>
    </source>
</evidence>
<evidence type="ECO:0000313" key="10">
    <source>
        <dbReference type="EMBL" id="RPB11262.1"/>
    </source>
</evidence>